<feature type="compositionally biased region" description="Polar residues" evidence="1">
    <location>
        <begin position="76"/>
        <end position="97"/>
    </location>
</feature>
<reference evidence="2" key="1">
    <citation type="submission" date="2020-07" db="EMBL/GenBank/DDBJ databases">
        <title>Clarias magur genome sequencing, assembly and annotation.</title>
        <authorList>
            <person name="Kushwaha B."/>
            <person name="Kumar R."/>
            <person name="Das P."/>
            <person name="Joshi C.G."/>
            <person name="Kumar D."/>
            <person name="Nagpure N.S."/>
            <person name="Pandey M."/>
            <person name="Agarwal S."/>
            <person name="Srivastava S."/>
            <person name="Singh M."/>
            <person name="Sahoo L."/>
            <person name="Jayasankar P."/>
            <person name="Meher P.K."/>
            <person name="Koringa P.G."/>
            <person name="Iquebal M.A."/>
            <person name="Das S.P."/>
            <person name="Bit A."/>
            <person name="Patnaik S."/>
            <person name="Patel N."/>
            <person name="Shah T.M."/>
            <person name="Hinsu A."/>
            <person name="Jena J.K."/>
        </authorList>
    </citation>
    <scope>NUCLEOTIDE SEQUENCE</scope>
    <source>
        <strain evidence="2">CIFAMagur01</strain>
        <tissue evidence="2">Testis</tissue>
    </source>
</reference>
<keyword evidence="3" id="KW-1185">Reference proteome</keyword>
<feature type="non-terminal residue" evidence="2">
    <location>
        <position position="97"/>
    </location>
</feature>
<protein>
    <submittedName>
        <fullName evidence="2">NHS-like protein 1 isoform X3</fullName>
    </submittedName>
</protein>
<evidence type="ECO:0000256" key="1">
    <source>
        <dbReference type="SAM" id="MobiDB-lite"/>
    </source>
</evidence>
<dbReference type="Proteomes" id="UP000727407">
    <property type="component" value="Unassembled WGS sequence"/>
</dbReference>
<dbReference type="EMBL" id="QNUK01000073">
    <property type="protein sequence ID" value="KAF5903394.1"/>
    <property type="molecule type" value="Genomic_DNA"/>
</dbReference>
<feature type="region of interest" description="Disordered" evidence="1">
    <location>
        <begin position="56"/>
        <end position="97"/>
    </location>
</feature>
<name>A0A8J4U3I2_CLAMG</name>
<comment type="caution">
    <text evidence="2">The sequence shown here is derived from an EMBL/GenBank/DDBJ whole genome shotgun (WGS) entry which is preliminary data.</text>
</comment>
<evidence type="ECO:0000313" key="3">
    <source>
        <dbReference type="Proteomes" id="UP000727407"/>
    </source>
</evidence>
<dbReference type="OrthoDB" id="8964844at2759"/>
<gene>
    <name evidence="2" type="ORF">DAT39_006866</name>
</gene>
<organism evidence="2 3">
    <name type="scientific">Clarias magur</name>
    <name type="common">Asian catfish</name>
    <name type="synonym">Macropteronotus magur</name>
    <dbReference type="NCBI Taxonomy" id="1594786"/>
    <lineage>
        <taxon>Eukaryota</taxon>
        <taxon>Metazoa</taxon>
        <taxon>Chordata</taxon>
        <taxon>Craniata</taxon>
        <taxon>Vertebrata</taxon>
        <taxon>Euteleostomi</taxon>
        <taxon>Actinopterygii</taxon>
        <taxon>Neopterygii</taxon>
        <taxon>Teleostei</taxon>
        <taxon>Ostariophysi</taxon>
        <taxon>Siluriformes</taxon>
        <taxon>Clariidae</taxon>
        <taxon>Clarias</taxon>
    </lineage>
</organism>
<dbReference type="AlphaFoldDB" id="A0A8J4U3I2"/>
<feature type="compositionally biased region" description="Basic and acidic residues" evidence="1">
    <location>
        <begin position="58"/>
        <end position="70"/>
    </location>
</feature>
<evidence type="ECO:0000313" key="2">
    <source>
        <dbReference type="EMBL" id="KAF5903394.1"/>
    </source>
</evidence>
<accession>A0A8J4U3I2</accession>
<sequence length="97" mass="11315">MIGYIDCISPQPAGKCFNGTYYEDKDELLPLYIHNPNNFRPKHGGSIRRRILTSQMHQHQERLFHARDWDGPPAPKSTQPLQKQHNSTFKPMQENLT</sequence>
<proteinExistence type="predicted"/>